<keyword evidence="3" id="KW-0251">Elongation factor</keyword>
<accession>A0A3P5WX63</accession>
<dbReference type="GO" id="GO:0003746">
    <property type="term" value="F:translation elongation factor activity"/>
    <property type="evidence" value="ECO:0007669"/>
    <property type="project" value="UniProtKB-KW"/>
</dbReference>
<dbReference type="InterPro" id="IPR001437">
    <property type="entry name" value="Tscrpt_elong_fac_GreA/B_C"/>
</dbReference>
<dbReference type="GO" id="GO:0070063">
    <property type="term" value="F:RNA polymerase binding"/>
    <property type="evidence" value="ECO:0007669"/>
    <property type="project" value="InterPro"/>
</dbReference>
<dbReference type="OrthoDB" id="9808774at2"/>
<name>A0A3P5WX63_9RHOB</name>
<dbReference type="Pfam" id="PF01272">
    <property type="entry name" value="GreA_GreB"/>
    <property type="match status" value="1"/>
</dbReference>
<dbReference type="FunFam" id="3.10.50.30:FF:000001">
    <property type="entry name" value="Transcription elongation factor GreA"/>
    <property type="match status" value="1"/>
</dbReference>
<dbReference type="PANTHER" id="PTHR30437">
    <property type="entry name" value="TRANSCRIPTION ELONGATION FACTOR GREA"/>
    <property type="match status" value="1"/>
</dbReference>
<dbReference type="AlphaFoldDB" id="A0A3P5WX63"/>
<dbReference type="PANTHER" id="PTHR30437:SF6">
    <property type="entry name" value="TRANSCRIPTION ELONGATION FACTOR GREB"/>
    <property type="match status" value="1"/>
</dbReference>
<evidence type="ECO:0000256" key="1">
    <source>
        <dbReference type="SAM" id="MobiDB-lite"/>
    </source>
</evidence>
<keyword evidence="3" id="KW-0648">Protein biosynthesis</keyword>
<sequence>MSRAFVNEDAGIDRPDLPELPLSPHPNYVTPRGLADLRARLEARLADLAALRAREERLDKLPEAAAERDIRWLEARLASAILVDPAAQDLSGVAFGLAVTVADEDGRETVYEITGEDEADAALGRIAPYSPLARALIGAQVGDEVVWKRPAGDLTLEVVAIGLPGGQPGA</sequence>
<dbReference type="InterPro" id="IPR023459">
    <property type="entry name" value="Tscrpt_elong_fac_GreA/B_fam"/>
</dbReference>
<dbReference type="EMBL" id="UXAW01000052">
    <property type="protein sequence ID" value="VDC26032.1"/>
    <property type="molecule type" value="Genomic_DNA"/>
</dbReference>
<proteinExistence type="predicted"/>
<evidence type="ECO:0000313" key="4">
    <source>
        <dbReference type="Proteomes" id="UP000277498"/>
    </source>
</evidence>
<dbReference type="Proteomes" id="UP000277498">
    <property type="component" value="Unassembled WGS sequence"/>
</dbReference>
<gene>
    <name evidence="3" type="primary">greA_2</name>
    <name evidence="3" type="ORF">XINFAN_01520</name>
</gene>
<feature type="region of interest" description="Disordered" evidence="1">
    <location>
        <begin position="1"/>
        <end position="24"/>
    </location>
</feature>
<reference evidence="3 4" key="1">
    <citation type="submission" date="2018-11" db="EMBL/GenBank/DDBJ databases">
        <authorList>
            <person name="Criscuolo A."/>
        </authorList>
    </citation>
    <scope>NUCLEOTIDE SEQUENCE [LARGE SCALE GENOMIC DNA]</scope>
    <source>
        <strain evidence="3">ACIP111625</strain>
    </source>
</reference>
<dbReference type="Gene3D" id="3.10.50.30">
    <property type="entry name" value="Transcription elongation factor, GreA/GreB, C-terminal domain"/>
    <property type="match status" value="1"/>
</dbReference>
<dbReference type="RefSeq" id="WP_124085941.1">
    <property type="nucleotide sequence ID" value="NZ_UXAW01000052.1"/>
</dbReference>
<evidence type="ECO:0000259" key="2">
    <source>
        <dbReference type="Pfam" id="PF01272"/>
    </source>
</evidence>
<dbReference type="GO" id="GO:0006354">
    <property type="term" value="P:DNA-templated transcription elongation"/>
    <property type="evidence" value="ECO:0007669"/>
    <property type="project" value="TreeGrafter"/>
</dbReference>
<dbReference type="SUPFAM" id="SSF54534">
    <property type="entry name" value="FKBP-like"/>
    <property type="match status" value="1"/>
</dbReference>
<dbReference type="InterPro" id="IPR036953">
    <property type="entry name" value="GreA/GreB_C_sf"/>
</dbReference>
<protein>
    <submittedName>
        <fullName evidence="3">Transcription elongation factor GreA</fullName>
    </submittedName>
</protein>
<keyword evidence="4" id="KW-1185">Reference proteome</keyword>
<evidence type="ECO:0000313" key="3">
    <source>
        <dbReference type="EMBL" id="VDC26032.1"/>
    </source>
</evidence>
<dbReference type="GO" id="GO:0032784">
    <property type="term" value="P:regulation of DNA-templated transcription elongation"/>
    <property type="evidence" value="ECO:0007669"/>
    <property type="project" value="InterPro"/>
</dbReference>
<feature type="domain" description="Transcription elongation factor GreA/GreB C-terminal" evidence="2">
    <location>
        <begin position="93"/>
        <end position="161"/>
    </location>
</feature>
<dbReference type="GO" id="GO:0003677">
    <property type="term" value="F:DNA binding"/>
    <property type="evidence" value="ECO:0007669"/>
    <property type="project" value="InterPro"/>
</dbReference>
<organism evidence="3 4">
    <name type="scientific">Pseudogemmobacter humi</name>
    <dbReference type="NCBI Taxonomy" id="2483812"/>
    <lineage>
        <taxon>Bacteria</taxon>
        <taxon>Pseudomonadati</taxon>
        <taxon>Pseudomonadota</taxon>
        <taxon>Alphaproteobacteria</taxon>
        <taxon>Rhodobacterales</taxon>
        <taxon>Paracoccaceae</taxon>
        <taxon>Pseudogemmobacter</taxon>
    </lineage>
</organism>